<comment type="caution">
    <text evidence="13">The sequence shown here is derived from an EMBL/GenBank/DDBJ whole genome shotgun (WGS) entry which is preliminary data.</text>
</comment>
<evidence type="ECO:0000256" key="10">
    <source>
        <dbReference type="ARBA" id="ARBA00023152"/>
    </source>
</evidence>
<sequence length="219" mass="24334">MSTVRELAQELKLKVPILQDLSGPRLKTENGHKINPDAAEVITEKDIFDLKFGLEQNVDYVAMSYVGGKKDVLEIKKYIKKLGGKIPVIAKIERRVAVEKIDEIIDAADGIMVARGDLGYEVPIEQIPFIQNMIIRKCKAAVKPVITATQMMLSMKENPSPTRAEVTDVAFAIISGSDAVMLSDETANGKYPVEAVTIMEKIVLEAEKYLKINYLNQLK</sequence>
<keyword evidence="11" id="KW-0670">Pyruvate</keyword>
<keyword evidence="5" id="KW-0479">Metal-binding</keyword>
<dbReference type="InterPro" id="IPR001697">
    <property type="entry name" value="Pyr_Knase"/>
</dbReference>
<dbReference type="GO" id="GO:0005524">
    <property type="term" value="F:ATP binding"/>
    <property type="evidence" value="ECO:0007669"/>
    <property type="project" value="UniProtKB-KW"/>
</dbReference>
<accession>A0A931YDP5</accession>
<evidence type="ECO:0000256" key="5">
    <source>
        <dbReference type="ARBA" id="ARBA00022723"/>
    </source>
</evidence>
<evidence type="ECO:0000256" key="4">
    <source>
        <dbReference type="ARBA" id="ARBA00022679"/>
    </source>
</evidence>
<keyword evidence="4" id="KW-0808">Transferase</keyword>
<dbReference type="GO" id="GO:0030955">
    <property type="term" value="F:potassium ion binding"/>
    <property type="evidence" value="ECO:0007669"/>
    <property type="project" value="InterPro"/>
</dbReference>
<evidence type="ECO:0000256" key="7">
    <source>
        <dbReference type="ARBA" id="ARBA00022777"/>
    </source>
</evidence>
<keyword evidence="6" id="KW-0547">Nucleotide-binding</keyword>
<evidence type="ECO:0000256" key="9">
    <source>
        <dbReference type="ARBA" id="ARBA00022842"/>
    </source>
</evidence>
<name>A0A931YDP5_9BACT</name>
<proteinExistence type="inferred from homology"/>
<evidence type="ECO:0000256" key="8">
    <source>
        <dbReference type="ARBA" id="ARBA00022840"/>
    </source>
</evidence>
<protein>
    <recommendedName>
        <fullName evidence="3">pyruvate kinase</fullName>
        <ecNumber evidence="3">2.7.1.40</ecNumber>
    </recommendedName>
</protein>
<evidence type="ECO:0000256" key="11">
    <source>
        <dbReference type="ARBA" id="ARBA00023317"/>
    </source>
</evidence>
<feature type="domain" description="Pyruvate kinase barrel" evidence="12">
    <location>
        <begin position="40"/>
        <end position="196"/>
    </location>
</feature>
<dbReference type="SUPFAM" id="SSF51621">
    <property type="entry name" value="Phosphoenolpyruvate/pyruvate domain"/>
    <property type="match status" value="1"/>
</dbReference>
<evidence type="ECO:0000256" key="3">
    <source>
        <dbReference type="ARBA" id="ARBA00012142"/>
    </source>
</evidence>
<comment type="similarity">
    <text evidence="2">Belongs to the pyruvate kinase family.</text>
</comment>
<gene>
    <name evidence="13" type="ORF">HYV66_02145</name>
</gene>
<evidence type="ECO:0000256" key="1">
    <source>
        <dbReference type="ARBA" id="ARBA00004997"/>
    </source>
</evidence>
<keyword evidence="8" id="KW-0067">ATP-binding</keyword>
<dbReference type="InterPro" id="IPR015793">
    <property type="entry name" value="Pyrv_Knase_brl"/>
</dbReference>
<dbReference type="AlphaFoldDB" id="A0A931YDP5"/>
<evidence type="ECO:0000256" key="6">
    <source>
        <dbReference type="ARBA" id="ARBA00022741"/>
    </source>
</evidence>
<dbReference type="PANTHER" id="PTHR11817">
    <property type="entry name" value="PYRUVATE KINASE"/>
    <property type="match status" value="1"/>
</dbReference>
<keyword evidence="10" id="KW-0324">Glycolysis</keyword>
<dbReference type="InterPro" id="IPR040442">
    <property type="entry name" value="Pyrv_kinase-like_dom_sf"/>
</dbReference>
<dbReference type="GO" id="GO:0016301">
    <property type="term" value="F:kinase activity"/>
    <property type="evidence" value="ECO:0007669"/>
    <property type="project" value="UniProtKB-KW"/>
</dbReference>
<dbReference type="Gene3D" id="3.20.20.60">
    <property type="entry name" value="Phosphoenolpyruvate-binding domains"/>
    <property type="match status" value="1"/>
</dbReference>
<keyword evidence="7" id="KW-0418">Kinase</keyword>
<dbReference type="GO" id="GO:0004743">
    <property type="term" value="F:pyruvate kinase activity"/>
    <property type="evidence" value="ECO:0007669"/>
    <property type="project" value="UniProtKB-EC"/>
</dbReference>
<dbReference type="Proteomes" id="UP000709672">
    <property type="component" value="Unassembled WGS sequence"/>
</dbReference>
<dbReference type="InterPro" id="IPR015813">
    <property type="entry name" value="Pyrv/PenolPyrv_kinase-like_dom"/>
</dbReference>
<evidence type="ECO:0000259" key="12">
    <source>
        <dbReference type="Pfam" id="PF00224"/>
    </source>
</evidence>
<reference evidence="13" key="1">
    <citation type="submission" date="2020-07" db="EMBL/GenBank/DDBJ databases">
        <title>Huge and variable diversity of episymbiotic CPR bacteria and DPANN archaea in groundwater ecosystems.</title>
        <authorList>
            <person name="He C.Y."/>
            <person name="Keren R."/>
            <person name="Whittaker M."/>
            <person name="Farag I.F."/>
            <person name="Doudna J."/>
            <person name="Cate J.H.D."/>
            <person name="Banfield J.F."/>
        </authorList>
    </citation>
    <scope>NUCLEOTIDE SEQUENCE</scope>
    <source>
        <strain evidence="13">NC_groundwater_418_Ag_B-0.1um_45_10</strain>
    </source>
</reference>
<evidence type="ECO:0000313" key="14">
    <source>
        <dbReference type="Proteomes" id="UP000709672"/>
    </source>
</evidence>
<dbReference type="Pfam" id="PF00224">
    <property type="entry name" value="PK"/>
    <property type="match status" value="1"/>
</dbReference>
<evidence type="ECO:0000256" key="2">
    <source>
        <dbReference type="ARBA" id="ARBA00008663"/>
    </source>
</evidence>
<keyword evidence="9" id="KW-0460">Magnesium</keyword>
<dbReference type="EC" id="2.7.1.40" evidence="3"/>
<comment type="pathway">
    <text evidence="1">Carbohydrate degradation; glycolysis; pyruvate from D-glyceraldehyde 3-phosphate: step 5/5.</text>
</comment>
<organism evidence="13 14">
    <name type="scientific">Candidatus Sungiibacteriota bacterium</name>
    <dbReference type="NCBI Taxonomy" id="2750080"/>
    <lineage>
        <taxon>Bacteria</taxon>
        <taxon>Candidatus Sungiibacteriota</taxon>
    </lineage>
</organism>
<dbReference type="EMBL" id="JACPHQ010000025">
    <property type="protein sequence ID" value="MBI2466011.1"/>
    <property type="molecule type" value="Genomic_DNA"/>
</dbReference>
<dbReference type="GO" id="GO:0000287">
    <property type="term" value="F:magnesium ion binding"/>
    <property type="evidence" value="ECO:0007669"/>
    <property type="project" value="InterPro"/>
</dbReference>
<evidence type="ECO:0000313" key="13">
    <source>
        <dbReference type="EMBL" id="MBI2466011.1"/>
    </source>
</evidence>